<evidence type="ECO:0000256" key="2">
    <source>
        <dbReference type="SAM" id="Phobius"/>
    </source>
</evidence>
<evidence type="ECO:0000313" key="3">
    <source>
        <dbReference type="EMBL" id="SCG86740.1"/>
    </source>
</evidence>
<sequence>MAEDSDENSGKVSEDRLNSHNDDVDADEVSGSKKSSSFDIKKFFKTKNSDEEPVVEGTTEDPVTEEPESKNPQKPEITEKKESTEEHHDLSFTKGFTGHAIFGDLKSHKSLILQALATLLGAVMIVYGMFLFLSPTVKVADNVMFGDESAFAVLLILLGVIIIILAFAKRLFGGTFLHNIHKEIEAAEKKINPDNAESQGKDSKSDSKSNNATSESDTRVKDASTSSSDAKNNNDKNNKDIRSED</sequence>
<feature type="compositionally biased region" description="Basic and acidic residues" evidence="1">
    <location>
        <begin position="8"/>
        <end position="23"/>
    </location>
</feature>
<dbReference type="KEGG" id="mcub:MCBB_2201"/>
<dbReference type="Proteomes" id="UP000094707">
    <property type="component" value="Chromosome I"/>
</dbReference>
<feature type="region of interest" description="Disordered" evidence="1">
    <location>
        <begin position="48"/>
        <end position="88"/>
    </location>
</feature>
<dbReference type="EMBL" id="LT607756">
    <property type="protein sequence ID" value="SCG86740.1"/>
    <property type="molecule type" value="Genomic_DNA"/>
</dbReference>
<keyword evidence="2" id="KW-1133">Transmembrane helix</keyword>
<protein>
    <submittedName>
        <fullName evidence="3">Uncharacterized protein</fullName>
    </submittedName>
</protein>
<feature type="transmembrane region" description="Helical" evidence="2">
    <location>
        <begin position="111"/>
        <end position="130"/>
    </location>
</feature>
<feature type="region of interest" description="Disordered" evidence="1">
    <location>
        <begin position="191"/>
        <end position="245"/>
    </location>
</feature>
<name>A0A1D3L5H9_9EURY</name>
<dbReference type="STRING" id="118062.MCBB_2201"/>
<feature type="compositionally biased region" description="Basic and acidic residues" evidence="1">
    <location>
        <begin position="232"/>
        <end position="245"/>
    </location>
</feature>
<keyword evidence="4" id="KW-1185">Reference proteome</keyword>
<feature type="compositionally biased region" description="Basic and acidic residues" evidence="1">
    <location>
        <begin position="67"/>
        <end position="88"/>
    </location>
</feature>
<organism evidence="3 4">
    <name type="scientific">Methanobacterium congolense</name>
    <dbReference type="NCBI Taxonomy" id="118062"/>
    <lineage>
        <taxon>Archaea</taxon>
        <taxon>Methanobacteriati</taxon>
        <taxon>Methanobacteriota</taxon>
        <taxon>Methanomada group</taxon>
        <taxon>Methanobacteria</taxon>
        <taxon>Methanobacteriales</taxon>
        <taxon>Methanobacteriaceae</taxon>
        <taxon>Methanobacterium</taxon>
    </lineage>
</organism>
<feature type="region of interest" description="Disordered" evidence="1">
    <location>
        <begin position="1"/>
        <end position="35"/>
    </location>
</feature>
<dbReference type="RefSeq" id="WP_071907774.1">
    <property type="nucleotide sequence ID" value="NZ_LT607756.1"/>
</dbReference>
<proteinExistence type="predicted"/>
<evidence type="ECO:0000313" key="4">
    <source>
        <dbReference type="Proteomes" id="UP000094707"/>
    </source>
</evidence>
<evidence type="ECO:0000256" key="1">
    <source>
        <dbReference type="SAM" id="MobiDB-lite"/>
    </source>
</evidence>
<dbReference type="AlphaFoldDB" id="A0A1D3L5H9"/>
<feature type="compositionally biased region" description="Acidic residues" evidence="1">
    <location>
        <begin position="51"/>
        <end position="66"/>
    </location>
</feature>
<keyword evidence="2" id="KW-0812">Transmembrane</keyword>
<reference evidence="3 4" key="1">
    <citation type="submission" date="2016-08" db="EMBL/GenBank/DDBJ databases">
        <authorList>
            <person name="Seilhamer J.J."/>
        </authorList>
    </citation>
    <scope>NUCLEOTIDE SEQUENCE [LARGE SCALE GENOMIC DNA]</scope>
    <source>
        <strain evidence="3">Buetzberg</strain>
    </source>
</reference>
<feature type="transmembrane region" description="Helical" evidence="2">
    <location>
        <begin position="150"/>
        <end position="168"/>
    </location>
</feature>
<dbReference type="OrthoDB" id="383279at2157"/>
<gene>
    <name evidence="3" type="ORF">MCBB_2201</name>
</gene>
<accession>A0A1D3L5H9</accession>
<dbReference type="GeneID" id="30413036"/>
<keyword evidence="2" id="KW-0472">Membrane</keyword>